<dbReference type="InterPro" id="IPR050464">
    <property type="entry name" value="Zeta_carotene_desat/Oxidored"/>
</dbReference>
<dbReference type="Gene3D" id="3.90.660.20">
    <property type="entry name" value="Protoporphyrinogen oxidase, mitochondrial, domain 2"/>
    <property type="match status" value="1"/>
</dbReference>
<feature type="domain" description="Amine oxidase" evidence="1">
    <location>
        <begin position="21"/>
        <end position="310"/>
    </location>
</feature>
<proteinExistence type="predicted"/>
<dbReference type="PANTHER" id="PTHR42923:SF17">
    <property type="entry name" value="AMINE OXIDASE DOMAIN-CONTAINING PROTEIN"/>
    <property type="match status" value="1"/>
</dbReference>
<evidence type="ECO:0000313" key="3">
    <source>
        <dbReference type="Proteomes" id="UP000182054"/>
    </source>
</evidence>
<organism evidence="2 3">
    <name type="scientific">Rhodococcoides kroppenstedtii</name>
    <dbReference type="NCBI Taxonomy" id="293050"/>
    <lineage>
        <taxon>Bacteria</taxon>
        <taxon>Bacillati</taxon>
        <taxon>Actinomycetota</taxon>
        <taxon>Actinomycetes</taxon>
        <taxon>Mycobacteriales</taxon>
        <taxon>Nocardiaceae</taxon>
        <taxon>Rhodococcoides</taxon>
    </lineage>
</organism>
<reference evidence="2 3" key="1">
    <citation type="submission" date="2016-10" db="EMBL/GenBank/DDBJ databases">
        <authorList>
            <person name="de Groot N.N."/>
        </authorList>
    </citation>
    <scope>NUCLEOTIDE SEQUENCE [LARGE SCALE GENOMIC DNA]</scope>
    <source>
        <strain evidence="2 3">DSM 44908</strain>
    </source>
</reference>
<dbReference type="InterPro" id="IPR036188">
    <property type="entry name" value="FAD/NAD-bd_sf"/>
</dbReference>
<accession>A0A1I0SU44</accession>
<protein>
    <submittedName>
        <fullName evidence="2">Predicted NAD/FAD-binding protein</fullName>
    </submittedName>
</protein>
<dbReference type="Gene3D" id="3.50.50.60">
    <property type="entry name" value="FAD/NAD(P)-binding domain"/>
    <property type="match status" value="1"/>
</dbReference>
<sequence>MPHGSGTTRSIAVVGSGVARLTAAYVLSRTERVTVFEADARLGGHADTHTVATRTHGDLAVDTGFIVHNDRTYPTLQRLFRELSVPTQESDMSMSIRCDGCGLEYSGGQGISGILPSLRTARRGRYLLMLAEVVRFHRVAAALIATEPSTDESPETVAQFLERHRFGTYFRSHFMTPLVSAVWSCEPARALDYPARYLFTFLDHHGMLSVGGSPTWRTVTGGSARYVERVAAHIGDVRTSSPVASVRRHADGVTVDTAAGESTEYDAVVVATHPQQALKLLADPTEAEHRVLGAITYSPNVARLHTDTSVLPRTPRARGSWNYRMDTCAATPGAVVVTYDMTRLQLLPDTGERYSVTLGDPTDRRVGVDAAAVLDTMQYEHPLYTTESVAAQRLLPGLNTDRTAYAGAYHGWGFHEDGAASGLRAAERLGGVWT</sequence>
<evidence type="ECO:0000259" key="1">
    <source>
        <dbReference type="Pfam" id="PF01593"/>
    </source>
</evidence>
<dbReference type="Gene3D" id="1.10.3110.10">
    <property type="entry name" value="protoporphyrinogen ix oxidase, domain 3"/>
    <property type="match status" value="1"/>
</dbReference>
<dbReference type="GO" id="GO:0016491">
    <property type="term" value="F:oxidoreductase activity"/>
    <property type="evidence" value="ECO:0007669"/>
    <property type="project" value="InterPro"/>
</dbReference>
<dbReference type="PANTHER" id="PTHR42923">
    <property type="entry name" value="PROTOPORPHYRINOGEN OXIDASE"/>
    <property type="match status" value="1"/>
</dbReference>
<dbReference type="GeneID" id="85484828"/>
<dbReference type="AlphaFoldDB" id="A0A1I0SU44"/>
<evidence type="ECO:0000313" key="2">
    <source>
        <dbReference type="EMBL" id="SFA43019.1"/>
    </source>
</evidence>
<dbReference type="InterPro" id="IPR002937">
    <property type="entry name" value="Amino_oxidase"/>
</dbReference>
<name>A0A1I0SU44_9NOCA</name>
<dbReference type="Pfam" id="PF01593">
    <property type="entry name" value="Amino_oxidase"/>
    <property type="match status" value="1"/>
</dbReference>
<dbReference type="EMBL" id="FOJN01000002">
    <property type="protein sequence ID" value="SFA43019.1"/>
    <property type="molecule type" value="Genomic_DNA"/>
</dbReference>
<gene>
    <name evidence="2" type="ORF">SAMN05444374_102362</name>
</gene>
<dbReference type="Proteomes" id="UP000182054">
    <property type="component" value="Unassembled WGS sequence"/>
</dbReference>
<dbReference type="SUPFAM" id="SSF51905">
    <property type="entry name" value="FAD/NAD(P)-binding domain"/>
    <property type="match status" value="1"/>
</dbReference>
<dbReference type="RefSeq" id="WP_068365614.1">
    <property type="nucleotide sequence ID" value="NZ_FOJN01000002.1"/>
</dbReference>